<dbReference type="Pfam" id="PF06074">
    <property type="entry name" value="Portal_Mu"/>
    <property type="match status" value="1"/>
</dbReference>
<sequence>MGKIVDINGQPFAFTPDMQTTAEDIPQVASRDPMHLASGLTPNRAAACLRAAEQGDLTAQADLAADMEEKDTHLFAELGKRRLSVLSVPWNIVTPEGASADEKREAAMLEDLLGNAAWFEPMLFNATDAVLKGYAMQEIEWGWCGKYRFPVDVHWRDPALFILNSVNKNELRLSDGSYEGLALQPFGWIRHQARSKSGYAGAQGLVRTLIWPFIFKNYSLRDFAEFLEIYGLPLRVGKYPSGATKEQKAALMRAVMDIGRRAGGIIPAGMSLDFEAAADGQSEPFLAMMNWGEKAMSKAILGSTLTTQTDTNGNRSLGEVHDEVRKEIRDADLRQLAATFNRDLLYPLLALNRSQPLDMARLPRFRFDTMEPEDMAMFADAIPKLAAGLPISCNWIYEKLRIPAPQKNEAVFTVQPPQPVQPEAALSAQVPLSPSRDELDDMGDHVDPALLQDAMSDLLAPLVTALHQHGPVQALQDAAGLFPHLDDAALTELLTRAVFAAELKGRTDAIHD</sequence>
<protein>
    <recommendedName>
        <fullName evidence="2">DUF935 domain-containing protein</fullName>
    </recommendedName>
</protein>
<name>A0A3F3IG06_SALER</name>
<reference evidence="1" key="1">
    <citation type="submission" date="2016-09" db="EMBL/GenBank/DDBJ databases">
        <title>Whole Genome Sequencing of Salmonella enterica subsp. enterica serovar Nottingham.</title>
        <authorList>
            <person name="Zheng J."/>
            <person name="Wang H."/>
        </authorList>
    </citation>
    <scope>NUCLEOTIDE SEQUENCE [LARGE SCALE GENOMIC DNA]</scope>
    <source>
        <strain evidence="1">CFSAN055411</strain>
    </source>
</reference>
<gene>
    <name evidence="1" type="ORF">BH006_17315</name>
</gene>
<evidence type="ECO:0008006" key="2">
    <source>
        <dbReference type="Google" id="ProtNLM"/>
    </source>
</evidence>
<organism evidence="1">
    <name type="scientific">Salmonella enterica</name>
    <name type="common">Salmonella choleraesuis</name>
    <dbReference type="NCBI Taxonomy" id="28901"/>
    <lineage>
        <taxon>Bacteria</taxon>
        <taxon>Pseudomonadati</taxon>
        <taxon>Pseudomonadota</taxon>
        <taxon>Gammaproteobacteria</taxon>
        <taxon>Enterobacterales</taxon>
        <taxon>Enterobacteriaceae</taxon>
        <taxon>Salmonella</taxon>
    </lineage>
</organism>
<dbReference type="EMBL" id="MJEL01000009">
    <property type="protein sequence ID" value="OEH98421.1"/>
    <property type="molecule type" value="Genomic_DNA"/>
</dbReference>
<dbReference type="InterPro" id="IPR009279">
    <property type="entry name" value="Portal_Mu"/>
</dbReference>
<evidence type="ECO:0000313" key="1">
    <source>
        <dbReference type="EMBL" id="OEH98421.1"/>
    </source>
</evidence>
<comment type="caution">
    <text evidence="1">The sequence shown here is derived from an EMBL/GenBank/DDBJ whole genome shotgun (WGS) entry which is preliminary data.</text>
</comment>
<dbReference type="Proteomes" id="UP000852880">
    <property type="component" value="Unassembled WGS sequence"/>
</dbReference>
<accession>A0A3F3IG06</accession>
<proteinExistence type="predicted"/>
<dbReference type="AlphaFoldDB" id="A0A3F3IG06"/>
<dbReference type="RefSeq" id="WP_069721187.1">
    <property type="nucleotide sequence ID" value="NZ_MJEL01000009.1"/>
</dbReference>